<accession>A0A376MFY1</accession>
<proteinExistence type="predicted"/>
<dbReference type="EMBL" id="UFXW01000007">
    <property type="protein sequence ID" value="STG16579.1"/>
    <property type="molecule type" value="Genomic_DNA"/>
</dbReference>
<organism evidence="1 2">
    <name type="scientific">Escherichia coli</name>
    <dbReference type="NCBI Taxonomy" id="562"/>
    <lineage>
        <taxon>Bacteria</taxon>
        <taxon>Pseudomonadati</taxon>
        <taxon>Pseudomonadota</taxon>
        <taxon>Gammaproteobacteria</taxon>
        <taxon>Enterobacterales</taxon>
        <taxon>Enterobacteriaceae</taxon>
        <taxon>Escherichia</taxon>
    </lineage>
</organism>
<name>A0A376MFY1_ECOLX</name>
<sequence>MPKYQINATIKKPGGGPVKWTHYSDFPMTAEECRKNFSKEKEAGKCFSVDVHISDFICKEIHHYSVPEESRMVLSRQELLRLMRLTEDVPDVRQELLNRLLSGKKLTGRDEQDIRRLWQETQRKHYA</sequence>
<evidence type="ECO:0000313" key="1">
    <source>
        <dbReference type="EMBL" id="STG16579.1"/>
    </source>
</evidence>
<gene>
    <name evidence="1" type="ORF">NCTC10767_05884</name>
</gene>
<reference evidence="1 2" key="1">
    <citation type="submission" date="2018-06" db="EMBL/GenBank/DDBJ databases">
        <authorList>
            <consortium name="Pathogen Informatics"/>
            <person name="Doyle S."/>
        </authorList>
    </citation>
    <scope>NUCLEOTIDE SEQUENCE [LARGE SCALE GENOMIC DNA]</scope>
    <source>
        <strain evidence="1 2">NCTC10767</strain>
    </source>
</reference>
<evidence type="ECO:0000313" key="2">
    <source>
        <dbReference type="Proteomes" id="UP000254647"/>
    </source>
</evidence>
<dbReference type="Proteomes" id="UP000254647">
    <property type="component" value="Unassembled WGS sequence"/>
</dbReference>
<dbReference type="NCBIfam" id="NF007283">
    <property type="entry name" value="PRK09750.1"/>
    <property type="match status" value="1"/>
</dbReference>
<dbReference type="Pfam" id="PF06688">
    <property type="entry name" value="DUF1187"/>
    <property type="match status" value="1"/>
</dbReference>
<protein>
    <submittedName>
        <fullName evidence="1">Protein YafA</fullName>
    </submittedName>
</protein>
<dbReference type="AlphaFoldDB" id="A0A376MFY1"/>
<dbReference type="InterPro" id="IPR009572">
    <property type="entry name" value="DUF1187"/>
</dbReference>